<dbReference type="AlphaFoldDB" id="A0A0F9AR53"/>
<dbReference type="EMBL" id="LAZR01041466">
    <property type="protein sequence ID" value="KKL11915.1"/>
    <property type="molecule type" value="Genomic_DNA"/>
</dbReference>
<accession>A0A0F9AR53</accession>
<sequence length="40" mass="4528">MKVIYAEVTIEILAEEDLINGPLEIQLSDDVAYFEEDLEG</sequence>
<reference evidence="1" key="1">
    <citation type="journal article" date="2015" name="Nature">
        <title>Complex archaea that bridge the gap between prokaryotes and eukaryotes.</title>
        <authorList>
            <person name="Spang A."/>
            <person name="Saw J.H."/>
            <person name="Jorgensen S.L."/>
            <person name="Zaremba-Niedzwiedzka K."/>
            <person name="Martijn J."/>
            <person name="Lind A.E."/>
            <person name="van Eijk R."/>
            <person name="Schleper C."/>
            <person name="Guy L."/>
            <person name="Ettema T.J."/>
        </authorList>
    </citation>
    <scope>NUCLEOTIDE SEQUENCE</scope>
</reference>
<gene>
    <name evidence="1" type="ORF">LCGC14_2540960</name>
</gene>
<feature type="non-terminal residue" evidence="1">
    <location>
        <position position="40"/>
    </location>
</feature>
<organism evidence="1">
    <name type="scientific">marine sediment metagenome</name>
    <dbReference type="NCBI Taxonomy" id="412755"/>
    <lineage>
        <taxon>unclassified sequences</taxon>
        <taxon>metagenomes</taxon>
        <taxon>ecological metagenomes</taxon>
    </lineage>
</organism>
<evidence type="ECO:0000313" key="1">
    <source>
        <dbReference type="EMBL" id="KKL11915.1"/>
    </source>
</evidence>
<comment type="caution">
    <text evidence="1">The sequence shown here is derived from an EMBL/GenBank/DDBJ whole genome shotgun (WGS) entry which is preliminary data.</text>
</comment>
<protein>
    <submittedName>
        <fullName evidence="1">Uncharacterized protein</fullName>
    </submittedName>
</protein>
<proteinExistence type="predicted"/>
<name>A0A0F9AR53_9ZZZZ</name>